<feature type="domain" description="KRAB" evidence="9">
    <location>
        <begin position="16"/>
        <end position="94"/>
    </location>
</feature>
<feature type="domain" description="C2H2-type" evidence="8">
    <location>
        <begin position="131"/>
        <end position="158"/>
    </location>
</feature>
<feature type="domain" description="C2H2-type" evidence="8">
    <location>
        <begin position="159"/>
        <end position="177"/>
    </location>
</feature>
<dbReference type="PROSITE" id="PS50157">
    <property type="entry name" value="ZINC_FINGER_C2H2_2"/>
    <property type="match status" value="4"/>
</dbReference>
<evidence type="ECO:0000256" key="4">
    <source>
        <dbReference type="ARBA" id="ARBA00022771"/>
    </source>
</evidence>
<proteinExistence type="predicted"/>
<dbReference type="SUPFAM" id="SSF57667">
    <property type="entry name" value="beta-beta-alpha zinc fingers"/>
    <property type="match status" value="2"/>
</dbReference>
<dbReference type="PANTHER" id="PTHR24381:SF393">
    <property type="entry name" value="CHROMATIN-LINKED ADAPTOR FOR MSL PROTEINS, ISOFORM B"/>
    <property type="match status" value="1"/>
</dbReference>
<protein>
    <submittedName>
        <fullName evidence="10">Uncharacterized protein</fullName>
    </submittedName>
</protein>
<keyword evidence="5" id="KW-0862">Zinc</keyword>
<keyword evidence="11" id="KW-1185">Reference proteome</keyword>
<dbReference type="Gene3D" id="3.30.160.60">
    <property type="entry name" value="Classic Zinc Finger"/>
    <property type="match status" value="4"/>
</dbReference>
<dbReference type="GO" id="GO:0005634">
    <property type="term" value="C:nucleus"/>
    <property type="evidence" value="ECO:0007669"/>
    <property type="project" value="UniProtKB-SubCell"/>
</dbReference>
<dbReference type="Pfam" id="PF01352">
    <property type="entry name" value="KRAB"/>
    <property type="match status" value="1"/>
</dbReference>
<feature type="domain" description="C2H2-type" evidence="8">
    <location>
        <begin position="103"/>
        <end position="130"/>
    </location>
</feature>
<dbReference type="Gene3D" id="6.10.140.140">
    <property type="match status" value="1"/>
</dbReference>
<dbReference type="EMBL" id="KV923798">
    <property type="protein sequence ID" value="PIO40714.1"/>
    <property type="molecule type" value="Genomic_DNA"/>
</dbReference>
<evidence type="ECO:0000256" key="5">
    <source>
        <dbReference type="ARBA" id="ARBA00022833"/>
    </source>
</evidence>
<evidence type="ECO:0000256" key="7">
    <source>
        <dbReference type="PROSITE-ProRule" id="PRU00042"/>
    </source>
</evidence>
<dbReference type="GO" id="GO:0008270">
    <property type="term" value="F:zinc ion binding"/>
    <property type="evidence" value="ECO:0007669"/>
    <property type="project" value="UniProtKB-KW"/>
</dbReference>
<feature type="domain" description="C2H2-type" evidence="8">
    <location>
        <begin position="48"/>
        <end position="75"/>
    </location>
</feature>
<dbReference type="SMART" id="SM00355">
    <property type="entry name" value="ZnF_C2H2"/>
    <property type="match status" value="4"/>
</dbReference>
<evidence type="ECO:0000313" key="11">
    <source>
        <dbReference type="Proteomes" id="UP000228934"/>
    </source>
</evidence>
<evidence type="ECO:0000256" key="2">
    <source>
        <dbReference type="ARBA" id="ARBA00022723"/>
    </source>
</evidence>
<dbReference type="AlphaFoldDB" id="A0A2G9SKW4"/>
<dbReference type="FunFam" id="3.30.160.60:FF:000739">
    <property type="entry name" value="Zgc:171418 protein"/>
    <property type="match status" value="1"/>
</dbReference>
<dbReference type="GO" id="GO:0000977">
    <property type="term" value="F:RNA polymerase II transcription regulatory region sequence-specific DNA binding"/>
    <property type="evidence" value="ECO:0007669"/>
    <property type="project" value="TreeGrafter"/>
</dbReference>
<name>A0A2G9SKW4_AQUCT</name>
<evidence type="ECO:0000259" key="9">
    <source>
        <dbReference type="PROSITE" id="PS50805"/>
    </source>
</evidence>
<comment type="subcellular location">
    <subcellularLocation>
        <location evidence="1">Nucleus</location>
    </subcellularLocation>
</comment>
<reference evidence="11" key="1">
    <citation type="journal article" date="2017" name="Nat. Commun.">
        <title>The North American bullfrog draft genome provides insight into hormonal regulation of long noncoding RNA.</title>
        <authorList>
            <person name="Hammond S.A."/>
            <person name="Warren R.L."/>
            <person name="Vandervalk B.P."/>
            <person name="Kucuk E."/>
            <person name="Khan H."/>
            <person name="Gibb E.A."/>
            <person name="Pandoh P."/>
            <person name="Kirk H."/>
            <person name="Zhao Y."/>
            <person name="Jones M."/>
            <person name="Mungall A.J."/>
            <person name="Coope R."/>
            <person name="Pleasance S."/>
            <person name="Moore R.A."/>
            <person name="Holt R.A."/>
            <person name="Round J.M."/>
            <person name="Ohora S."/>
            <person name="Walle B.V."/>
            <person name="Veldhoen N."/>
            <person name="Helbing C.C."/>
            <person name="Birol I."/>
        </authorList>
    </citation>
    <scope>NUCLEOTIDE SEQUENCE [LARGE SCALE GENOMIC DNA]</scope>
</reference>
<dbReference type="Proteomes" id="UP000228934">
    <property type="component" value="Unassembled WGS sequence"/>
</dbReference>
<dbReference type="CDD" id="cd07765">
    <property type="entry name" value="KRAB_A-box"/>
    <property type="match status" value="1"/>
</dbReference>
<evidence type="ECO:0000256" key="3">
    <source>
        <dbReference type="ARBA" id="ARBA00022737"/>
    </source>
</evidence>
<evidence type="ECO:0000313" key="10">
    <source>
        <dbReference type="EMBL" id="PIO40714.1"/>
    </source>
</evidence>
<evidence type="ECO:0000259" key="8">
    <source>
        <dbReference type="PROSITE" id="PS50157"/>
    </source>
</evidence>
<keyword evidence="2" id="KW-0479">Metal-binding</keyword>
<keyword evidence="4 7" id="KW-0863">Zinc-finger</keyword>
<dbReference type="InterPro" id="IPR013087">
    <property type="entry name" value="Znf_C2H2_type"/>
</dbReference>
<dbReference type="Pfam" id="PF00096">
    <property type="entry name" value="zf-C2H2"/>
    <property type="match status" value="4"/>
</dbReference>
<dbReference type="PANTHER" id="PTHR24381">
    <property type="entry name" value="ZINC FINGER PROTEIN"/>
    <property type="match status" value="1"/>
</dbReference>
<accession>A0A2G9SKW4</accession>
<dbReference type="GO" id="GO:0000981">
    <property type="term" value="F:DNA-binding transcription factor activity, RNA polymerase II-specific"/>
    <property type="evidence" value="ECO:0007669"/>
    <property type="project" value="TreeGrafter"/>
</dbReference>
<sequence length="177" mass="20939">MVVFHRWKCLKERVPIRCQDVTVYFSMEEWEYLEGHKELYKDVMMENHQKLKCGKSFTTKGGLLRHHRSHTGERPYSCSEVWEMFYYKRRASATPENSQTRPYSCLECGKCFTVKGNLLRHQGSHTGECPYSCPECRKCFTQKVNLLKHQESHTVERPFSCSECEKSFITKGELLQH</sequence>
<organism evidence="10 11">
    <name type="scientific">Aquarana catesbeiana</name>
    <name type="common">American bullfrog</name>
    <name type="synonym">Rana catesbeiana</name>
    <dbReference type="NCBI Taxonomy" id="8400"/>
    <lineage>
        <taxon>Eukaryota</taxon>
        <taxon>Metazoa</taxon>
        <taxon>Chordata</taxon>
        <taxon>Craniata</taxon>
        <taxon>Vertebrata</taxon>
        <taxon>Euteleostomi</taxon>
        <taxon>Amphibia</taxon>
        <taxon>Batrachia</taxon>
        <taxon>Anura</taxon>
        <taxon>Neobatrachia</taxon>
        <taxon>Ranoidea</taxon>
        <taxon>Ranidae</taxon>
        <taxon>Aquarana</taxon>
    </lineage>
</organism>
<dbReference type="FunFam" id="3.30.160.60:FF:000358">
    <property type="entry name" value="zinc finger protein 24"/>
    <property type="match status" value="1"/>
</dbReference>
<dbReference type="InterPro" id="IPR036051">
    <property type="entry name" value="KRAB_dom_sf"/>
</dbReference>
<dbReference type="OrthoDB" id="9622403at2759"/>
<dbReference type="InterPro" id="IPR036236">
    <property type="entry name" value="Znf_C2H2_sf"/>
</dbReference>
<gene>
    <name evidence="10" type="ORF">AB205_0087730</name>
</gene>
<dbReference type="SUPFAM" id="SSF109640">
    <property type="entry name" value="KRAB domain (Kruppel-associated box)"/>
    <property type="match status" value="1"/>
</dbReference>
<dbReference type="InterPro" id="IPR001909">
    <property type="entry name" value="KRAB"/>
</dbReference>
<evidence type="ECO:0000256" key="1">
    <source>
        <dbReference type="ARBA" id="ARBA00004123"/>
    </source>
</evidence>
<keyword evidence="6" id="KW-0539">Nucleus</keyword>
<keyword evidence="3" id="KW-0677">Repeat</keyword>
<evidence type="ECO:0000256" key="6">
    <source>
        <dbReference type="ARBA" id="ARBA00023242"/>
    </source>
</evidence>
<dbReference type="FunFam" id="3.30.160.60:FF:000110">
    <property type="entry name" value="Zinc finger protein-like"/>
    <property type="match status" value="1"/>
</dbReference>
<dbReference type="PROSITE" id="PS50805">
    <property type="entry name" value="KRAB"/>
    <property type="match status" value="1"/>
</dbReference>
<dbReference type="PROSITE" id="PS00028">
    <property type="entry name" value="ZINC_FINGER_C2H2_1"/>
    <property type="match status" value="2"/>
</dbReference>